<accession>A0A3B0JAC3</accession>
<proteinExistence type="predicted"/>
<protein>
    <submittedName>
        <fullName evidence="1">Uncharacterized protein</fullName>
    </submittedName>
</protein>
<gene>
    <name evidence="1" type="ORF">WBAF_0768</name>
</gene>
<evidence type="ECO:0000313" key="1">
    <source>
        <dbReference type="EMBL" id="SPP34073.1"/>
    </source>
</evidence>
<reference evidence="1" key="1">
    <citation type="submission" date="2018-04" db="EMBL/GenBank/DDBJ databases">
        <authorList>
            <person name="Go L.Y."/>
            <person name="Mitchell J.A."/>
        </authorList>
    </citation>
    <scope>NUCLEOTIDE SEQUENCE</scope>
    <source>
        <strain evidence="1">WBAF</strain>
    </source>
</reference>
<name>A0A3B0JAC3_9RICK</name>
<organism evidence="1">
    <name type="scientific">Wolbachia endosymbiont of Aleurodicus floccissimus</name>
    <dbReference type="NCBI Taxonomy" id="2152762"/>
    <lineage>
        <taxon>Bacteria</taxon>
        <taxon>Pseudomonadati</taxon>
        <taxon>Pseudomonadota</taxon>
        <taxon>Alphaproteobacteria</taxon>
        <taxon>Rickettsiales</taxon>
        <taxon>Anaplasmataceae</taxon>
        <taxon>Wolbachieae</taxon>
        <taxon>Wolbachia</taxon>
    </lineage>
</organism>
<dbReference type="EMBL" id="OUNF01000196">
    <property type="protein sequence ID" value="SPP34073.1"/>
    <property type="molecule type" value="Genomic_DNA"/>
</dbReference>
<dbReference type="AlphaFoldDB" id="A0A3B0JAC3"/>
<sequence>MKEARIVFMLRIQKPEIALSQKKKIMRVTKLKMIESILNRVCRKKL</sequence>